<evidence type="ECO:0000256" key="3">
    <source>
        <dbReference type="ARBA" id="ARBA00022806"/>
    </source>
</evidence>
<dbReference type="GO" id="GO:0005524">
    <property type="term" value="F:ATP binding"/>
    <property type="evidence" value="ECO:0007669"/>
    <property type="project" value="UniProtKB-KW"/>
</dbReference>
<evidence type="ECO:0000256" key="4">
    <source>
        <dbReference type="ARBA" id="ARBA00022840"/>
    </source>
</evidence>
<evidence type="ECO:0000313" key="6">
    <source>
        <dbReference type="Proteomes" id="UP000515158"/>
    </source>
</evidence>
<dbReference type="AlphaFoldDB" id="A0A6P8ZZR9"/>
<dbReference type="Pfam" id="PF02689">
    <property type="entry name" value="Herpes_Helicase"/>
    <property type="match status" value="1"/>
</dbReference>
<keyword evidence="3" id="KW-0347">Helicase</keyword>
<dbReference type="GO" id="GO:0004386">
    <property type="term" value="F:helicase activity"/>
    <property type="evidence" value="ECO:0007669"/>
    <property type="project" value="UniProtKB-KW"/>
</dbReference>
<evidence type="ECO:0000313" key="7">
    <source>
        <dbReference type="RefSeq" id="XP_034250933.1"/>
    </source>
</evidence>
<dbReference type="InterPro" id="IPR051055">
    <property type="entry name" value="PIF1_helicase"/>
</dbReference>
<feature type="domain" description="DNA replication helicase" evidence="5">
    <location>
        <begin position="150"/>
        <end position="223"/>
    </location>
</feature>
<reference evidence="7" key="1">
    <citation type="submission" date="2025-08" db="UniProtKB">
        <authorList>
            <consortium name="RefSeq"/>
        </authorList>
    </citation>
    <scope>IDENTIFICATION</scope>
    <source>
        <tissue evidence="7">Total insect</tissue>
    </source>
</reference>
<protein>
    <submittedName>
        <fullName evidence="7">ATP-dependent DNA helicase PIF7-like</fullName>
    </submittedName>
</protein>
<dbReference type="GeneID" id="117651226"/>
<name>A0A6P8ZZR9_THRPL</name>
<dbReference type="InterPro" id="IPR027417">
    <property type="entry name" value="P-loop_NTPase"/>
</dbReference>
<dbReference type="GO" id="GO:0016787">
    <property type="term" value="F:hydrolase activity"/>
    <property type="evidence" value="ECO:0007669"/>
    <property type="project" value="UniProtKB-KW"/>
</dbReference>
<sequence length="242" mass="27107">MNVTRSIEKNFENAIRLFSTKKSVKEYNTSKLNHLCDQNGNIVPIACLPAQHHGLGANLGSEDDYSGLASELYLGVGTRVMLRTNLWLKKSLVNGSMGTVIDLLYEDGKSSPNDLPSVVMIKFDEYNGPGIGPENLVPIGRVTRYWNNKKKDEICSRNQFPLMVCYACTIHKSQGLTLDQAVIDIGPSEFSLGVSYVGISRVKTLDGILLNPFPLERLLNIKNRKEMNYRHGFEMILSMHKQ</sequence>
<proteinExistence type="predicted"/>
<dbReference type="Gene3D" id="3.40.50.300">
    <property type="entry name" value="P-loop containing nucleotide triphosphate hydrolases"/>
    <property type="match status" value="1"/>
</dbReference>
<keyword evidence="6" id="KW-1185">Reference proteome</keyword>
<dbReference type="PANTHER" id="PTHR47642:SF5">
    <property type="entry name" value="ATP-DEPENDENT DNA HELICASE"/>
    <property type="match status" value="1"/>
</dbReference>
<dbReference type="CDD" id="cd18809">
    <property type="entry name" value="SF1_C_RecD"/>
    <property type="match status" value="1"/>
</dbReference>
<gene>
    <name evidence="7" type="primary">LOC117651226</name>
</gene>
<keyword evidence="2" id="KW-0378">Hydrolase</keyword>
<evidence type="ECO:0000259" key="5">
    <source>
        <dbReference type="Pfam" id="PF02689"/>
    </source>
</evidence>
<accession>A0A6P8ZZR9</accession>
<keyword evidence="4" id="KW-0067">ATP-binding</keyword>
<dbReference type="InParanoid" id="A0A6P8ZZR9"/>
<dbReference type="PANTHER" id="PTHR47642">
    <property type="entry name" value="ATP-DEPENDENT DNA HELICASE"/>
    <property type="match status" value="1"/>
</dbReference>
<dbReference type="OrthoDB" id="10029506at2759"/>
<organism evidence="7">
    <name type="scientific">Thrips palmi</name>
    <name type="common">Melon thrips</name>
    <dbReference type="NCBI Taxonomy" id="161013"/>
    <lineage>
        <taxon>Eukaryota</taxon>
        <taxon>Metazoa</taxon>
        <taxon>Ecdysozoa</taxon>
        <taxon>Arthropoda</taxon>
        <taxon>Hexapoda</taxon>
        <taxon>Insecta</taxon>
        <taxon>Pterygota</taxon>
        <taxon>Neoptera</taxon>
        <taxon>Paraneoptera</taxon>
        <taxon>Thysanoptera</taxon>
        <taxon>Terebrantia</taxon>
        <taxon>Thripoidea</taxon>
        <taxon>Thripidae</taxon>
        <taxon>Thrips</taxon>
    </lineage>
</organism>
<dbReference type="InterPro" id="IPR003840">
    <property type="entry name" value="DNA_helicase_dom"/>
</dbReference>
<dbReference type="Proteomes" id="UP000515158">
    <property type="component" value="Unplaced"/>
</dbReference>
<keyword evidence="1" id="KW-0547">Nucleotide-binding</keyword>
<evidence type="ECO:0000256" key="1">
    <source>
        <dbReference type="ARBA" id="ARBA00022741"/>
    </source>
</evidence>
<dbReference type="KEGG" id="tpal:117651226"/>
<dbReference type="SUPFAM" id="SSF52540">
    <property type="entry name" value="P-loop containing nucleoside triphosphate hydrolases"/>
    <property type="match status" value="1"/>
</dbReference>
<evidence type="ECO:0000256" key="2">
    <source>
        <dbReference type="ARBA" id="ARBA00022801"/>
    </source>
</evidence>
<dbReference type="RefSeq" id="XP_034250933.1">
    <property type="nucleotide sequence ID" value="XM_034395042.1"/>
</dbReference>